<dbReference type="RefSeq" id="WP_084371510.1">
    <property type="nucleotide sequence ID" value="NZ_FWYF01000001.1"/>
</dbReference>
<proteinExistence type="predicted"/>
<dbReference type="Proteomes" id="UP000192472">
    <property type="component" value="Unassembled WGS sequence"/>
</dbReference>
<dbReference type="OrthoDB" id="2634655at2"/>
<feature type="signal peptide" evidence="1">
    <location>
        <begin position="1"/>
        <end position="20"/>
    </location>
</feature>
<dbReference type="AlphaFoldDB" id="A0A1W2G8B4"/>
<dbReference type="EMBL" id="FWYF01000001">
    <property type="protein sequence ID" value="SMD32873.1"/>
    <property type="molecule type" value="Genomic_DNA"/>
</dbReference>
<dbReference type="InterPro" id="IPR013320">
    <property type="entry name" value="ConA-like_dom_sf"/>
</dbReference>
<sequence>MKKAILVLLIINALFTQSNAQEILPIDTSTWDFQGRGYVIEEFKGKKAVYLIGAMALKDTKFLNGTIEYDIFLKEERCYPGVYFRLAEEKNGEQFFMRLHLSGLEDATQAAPLVNNLTPWQLMFGKRYSFPYTFNYNGWTHVKVVVNGKKAQVYLDYATTPQLSWDLTMPVEAGDILLRGGRVTGLHIADIKIDPSATEIKDFNPIKREPLEGLVPSWEVSDMFEEKLLEDPSNLQSVIEARKWGRSVTVEEGTAANISKVQDLYNGEPGETVFAKITIQSDKDQIKLFEFGYSDRVVTILNGKAIYRGTNFWRSRDYRYLGTVGLFDGVYLDLKKGKNTLLLAVSESFGGWLVTGRIKDMDGIRIK</sequence>
<evidence type="ECO:0000256" key="1">
    <source>
        <dbReference type="SAM" id="SignalP"/>
    </source>
</evidence>
<feature type="chain" id="PRO_5012709677" description="3-keto-disaccharide hydrolase domain-containing protein" evidence="1">
    <location>
        <begin position="21"/>
        <end position="367"/>
    </location>
</feature>
<dbReference type="GO" id="GO:0004553">
    <property type="term" value="F:hydrolase activity, hydrolyzing O-glycosyl compounds"/>
    <property type="evidence" value="ECO:0007669"/>
    <property type="project" value="UniProtKB-ARBA"/>
</dbReference>
<keyword evidence="1" id="KW-0732">Signal</keyword>
<dbReference type="GO" id="GO:0005975">
    <property type="term" value="P:carbohydrate metabolic process"/>
    <property type="evidence" value="ECO:0007669"/>
    <property type="project" value="UniProtKB-ARBA"/>
</dbReference>
<reference evidence="2 3" key="1">
    <citation type="submission" date="2017-04" db="EMBL/GenBank/DDBJ databases">
        <authorList>
            <person name="Afonso C.L."/>
            <person name="Miller P.J."/>
            <person name="Scott M.A."/>
            <person name="Spackman E."/>
            <person name="Goraichik I."/>
            <person name="Dimitrov K.M."/>
            <person name="Suarez D.L."/>
            <person name="Swayne D.E."/>
        </authorList>
    </citation>
    <scope>NUCLEOTIDE SEQUENCE [LARGE SCALE GENOMIC DNA]</scope>
    <source>
        <strain evidence="2 3">DSM 26133</strain>
    </source>
</reference>
<keyword evidence="3" id="KW-1185">Reference proteome</keyword>
<protein>
    <recommendedName>
        <fullName evidence="4">3-keto-disaccharide hydrolase domain-containing protein</fullName>
    </recommendedName>
</protein>
<accession>A0A1W2G8B4</accession>
<dbReference type="Gene3D" id="2.60.120.560">
    <property type="entry name" value="Exo-inulinase, domain 1"/>
    <property type="match status" value="1"/>
</dbReference>
<dbReference type="STRING" id="692418.SAMN04488029_1233"/>
<name>A0A1W2G8B4_REIFA</name>
<evidence type="ECO:0008006" key="4">
    <source>
        <dbReference type="Google" id="ProtNLM"/>
    </source>
</evidence>
<evidence type="ECO:0000313" key="3">
    <source>
        <dbReference type="Proteomes" id="UP000192472"/>
    </source>
</evidence>
<dbReference type="SUPFAM" id="SSF49899">
    <property type="entry name" value="Concanavalin A-like lectins/glucanases"/>
    <property type="match status" value="1"/>
</dbReference>
<organism evidence="2 3">
    <name type="scientific">Reichenbachiella faecimaris</name>
    <dbReference type="NCBI Taxonomy" id="692418"/>
    <lineage>
        <taxon>Bacteria</taxon>
        <taxon>Pseudomonadati</taxon>
        <taxon>Bacteroidota</taxon>
        <taxon>Cytophagia</taxon>
        <taxon>Cytophagales</taxon>
        <taxon>Reichenbachiellaceae</taxon>
        <taxon>Reichenbachiella</taxon>
    </lineage>
</organism>
<gene>
    <name evidence="2" type="ORF">SAMN04488029_1233</name>
</gene>
<evidence type="ECO:0000313" key="2">
    <source>
        <dbReference type="EMBL" id="SMD32873.1"/>
    </source>
</evidence>